<evidence type="ECO:0000259" key="14">
    <source>
        <dbReference type="PROSITE" id="PS50035"/>
    </source>
</evidence>
<dbReference type="PROSITE" id="PS50035">
    <property type="entry name" value="PLD"/>
    <property type="match status" value="2"/>
</dbReference>
<evidence type="ECO:0000256" key="1">
    <source>
        <dbReference type="ARBA" id="ARBA00004651"/>
    </source>
</evidence>
<evidence type="ECO:0000256" key="3">
    <source>
        <dbReference type="ARBA" id="ARBA00022516"/>
    </source>
</evidence>
<feature type="active site" evidence="12">
    <location>
        <position position="230"/>
    </location>
</feature>
<keyword evidence="7 12" id="KW-1133">Transmembrane helix</keyword>
<dbReference type="SMART" id="SM00155">
    <property type="entry name" value="PLDc"/>
    <property type="match status" value="2"/>
</dbReference>
<dbReference type="NCBIfam" id="TIGR04265">
    <property type="entry name" value="bac_cardiolipin"/>
    <property type="match status" value="1"/>
</dbReference>
<comment type="subcellular location">
    <subcellularLocation>
        <location evidence="1 12">Cell membrane</location>
        <topology evidence="1 12">Multi-pass membrane protein</topology>
    </subcellularLocation>
</comment>
<evidence type="ECO:0000313" key="16">
    <source>
        <dbReference type="Proteomes" id="UP001258315"/>
    </source>
</evidence>
<feature type="active site" evidence="12">
    <location>
        <position position="405"/>
    </location>
</feature>
<dbReference type="InterPro" id="IPR025202">
    <property type="entry name" value="PLD-like_dom"/>
</dbReference>
<feature type="transmembrane region" description="Helical" evidence="12">
    <location>
        <begin position="35"/>
        <end position="55"/>
    </location>
</feature>
<evidence type="ECO:0000256" key="11">
    <source>
        <dbReference type="ARBA" id="ARBA00023264"/>
    </source>
</evidence>
<feature type="active site" evidence="12">
    <location>
        <position position="410"/>
    </location>
</feature>
<keyword evidence="16" id="KW-1185">Reference proteome</keyword>
<evidence type="ECO:0000313" key="15">
    <source>
        <dbReference type="EMBL" id="MDT3401603.1"/>
    </source>
</evidence>
<keyword evidence="4 12" id="KW-0808">Transferase</keyword>
<evidence type="ECO:0000256" key="12">
    <source>
        <dbReference type="HAMAP-Rule" id="MF_01916"/>
    </source>
</evidence>
<evidence type="ECO:0000256" key="6">
    <source>
        <dbReference type="ARBA" id="ARBA00022737"/>
    </source>
</evidence>
<comment type="function">
    <text evidence="12">Catalyzes the reversible phosphatidyl group transfer from one phosphatidylglycerol molecule to another to form cardiolipin (CL) (diphosphatidylglycerol) and glycerol.</text>
</comment>
<keyword evidence="10 12" id="KW-0594">Phospholipid biosynthesis</keyword>
<keyword evidence="8 12" id="KW-0443">Lipid metabolism</keyword>
<proteinExistence type="inferred from homology"/>
<evidence type="ECO:0000256" key="8">
    <source>
        <dbReference type="ARBA" id="ARBA00023098"/>
    </source>
</evidence>
<feature type="transmembrane region" description="Helical" evidence="12">
    <location>
        <begin position="6"/>
        <end position="26"/>
    </location>
</feature>
<dbReference type="Pfam" id="PF13396">
    <property type="entry name" value="PLDc_N"/>
    <property type="match status" value="1"/>
</dbReference>
<reference evidence="16" key="1">
    <citation type="submission" date="2023-07" db="EMBL/GenBank/DDBJ databases">
        <title>Functional and genomic diversity of the sorghum phyllosphere microbiome.</title>
        <authorList>
            <person name="Shade A."/>
        </authorList>
    </citation>
    <scope>NUCLEOTIDE SEQUENCE [LARGE SCALE GENOMIC DNA]</scope>
    <source>
        <strain evidence="16">SORGH_AS_0422</strain>
    </source>
</reference>
<dbReference type="EMBL" id="JAVLVU010000001">
    <property type="protein sequence ID" value="MDT3401603.1"/>
    <property type="molecule type" value="Genomic_DNA"/>
</dbReference>
<feature type="active site" evidence="12">
    <location>
        <position position="403"/>
    </location>
</feature>
<feature type="domain" description="PLD phosphodiesterase" evidence="14">
    <location>
        <begin position="398"/>
        <end position="425"/>
    </location>
</feature>
<evidence type="ECO:0000256" key="13">
    <source>
        <dbReference type="NCBIfam" id="TIGR04265"/>
    </source>
</evidence>
<dbReference type="InterPro" id="IPR027379">
    <property type="entry name" value="CLS_N"/>
</dbReference>
<dbReference type="EC" id="2.7.8.-" evidence="12 13"/>
<dbReference type="RefSeq" id="WP_311947503.1">
    <property type="nucleotide sequence ID" value="NZ_JAVLVU010000001.1"/>
</dbReference>
<feature type="active site" evidence="12">
    <location>
        <position position="225"/>
    </location>
</feature>
<name>A0ABU3GP97_9SPHI</name>
<organism evidence="15 16">
    <name type="scientific">Mucilaginibacter terrae</name>
    <dbReference type="NCBI Taxonomy" id="1955052"/>
    <lineage>
        <taxon>Bacteria</taxon>
        <taxon>Pseudomonadati</taxon>
        <taxon>Bacteroidota</taxon>
        <taxon>Sphingobacteriia</taxon>
        <taxon>Sphingobacteriales</taxon>
        <taxon>Sphingobacteriaceae</taxon>
        <taxon>Mucilaginibacter</taxon>
    </lineage>
</organism>
<dbReference type="SUPFAM" id="SSF56024">
    <property type="entry name" value="Phospholipase D/nuclease"/>
    <property type="match status" value="2"/>
</dbReference>
<keyword evidence="2 12" id="KW-1003">Cell membrane</keyword>
<keyword evidence="9 12" id="KW-0472">Membrane</keyword>
<keyword evidence="5 12" id="KW-0812">Transmembrane</keyword>
<comment type="similarity">
    <text evidence="12">Belongs to the phospholipase D family. Cardiolipin synthase subfamily.</text>
</comment>
<dbReference type="CDD" id="cd09110">
    <property type="entry name" value="PLDc_CLS_1"/>
    <property type="match status" value="1"/>
</dbReference>
<feature type="active site" evidence="12">
    <location>
        <position position="223"/>
    </location>
</feature>
<keyword evidence="11 12" id="KW-1208">Phospholipid metabolism</keyword>
<dbReference type="Proteomes" id="UP001258315">
    <property type="component" value="Unassembled WGS sequence"/>
</dbReference>
<protein>
    <recommendedName>
        <fullName evidence="12 13">Cardiolipin synthase</fullName>
        <shortName evidence="12">CL synthase</shortName>
        <ecNumber evidence="12 13">2.7.8.-</ecNumber>
    </recommendedName>
</protein>
<keyword evidence="6" id="KW-0677">Repeat</keyword>
<dbReference type="PANTHER" id="PTHR21248">
    <property type="entry name" value="CARDIOLIPIN SYNTHASE"/>
    <property type="match status" value="1"/>
</dbReference>
<comment type="caution">
    <text evidence="15">The sequence shown here is derived from an EMBL/GenBank/DDBJ whole genome shotgun (WGS) entry which is preliminary data.</text>
</comment>
<evidence type="ECO:0000256" key="10">
    <source>
        <dbReference type="ARBA" id="ARBA00023209"/>
    </source>
</evidence>
<sequence length="485" mass="55851">MRFDWVTVTEVLYILGVTAVCFRIIYDTRSSAKTLAYLLLTIFLPVIGAIIYFSVGLNYRKRRLYDKKIIKDTQLQLQIQDRISVAFEQRLQNASPELRQFERLAQLSLTNSWSPLTGGNRVKLLINGEEKFKEVIDALKHAQYHIHLEYYIFEDGNIGQEIKNILIEKARQGVEVRFIYDDFGSRSIRHDLVEELKEAGVQAYPFYRILFLALANRLNYRNHRKIIIIDGHTAFTGGINVSDRYINSPSEPDKLYWRDTHLRIDGPGTYYLQYLFIGDWNFCSDIYLEPNRKYFDLNPEGDNDVTVQVVGSGPDSEQSTILLSLLSAISQAQSQICITTPYFIPGDSLIDALTMAVLSGVEVTLLVPERSDSLFVDYAAKSYYDDLLDAGVKIYQYQKGFIHAKTMVVDSRLCIVGTANMDYRSFDLNFEVNTIVYDKTIAQQLKDVFTNDLKDAVLINTAEWDKRPWYKHLPERLARLLSPLL</sequence>
<accession>A0ABU3GP97</accession>
<evidence type="ECO:0000256" key="5">
    <source>
        <dbReference type="ARBA" id="ARBA00022692"/>
    </source>
</evidence>
<dbReference type="PANTHER" id="PTHR21248:SF22">
    <property type="entry name" value="PHOSPHOLIPASE D"/>
    <property type="match status" value="1"/>
</dbReference>
<evidence type="ECO:0000256" key="2">
    <source>
        <dbReference type="ARBA" id="ARBA00022475"/>
    </source>
</evidence>
<keyword evidence="3 12" id="KW-0444">Lipid biosynthesis</keyword>
<dbReference type="GO" id="GO:0016740">
    <property type="term" value="F:transferase activity"/>
    <property type="evidence" value="ECO:0007669"/>
    <property type="project" value="UniProtKB-KW"/>
</dbReference>
<dbReference type="HAMAP" id="MF_01916">
    <property type="entry name" value="Cardiolipin_synth_Cls"/>
    <property type="match status" value="1"/>
</dbReference>
<dbReference type="InterPro" id="IPR022924">
    <property type="entry name" value="Cardiolipin_synthase"/>
</dbReference>
<evidence type="ECO:0000256" key="4">
    <source>
        <dbReference type="ARBA" id="ARBA00022679"/>
    </source>
</evidence>
<evidence type="ECO:0000256" key="9">
    <source>
        <dbReference type="ARBA" id="ARBA00023136"/>
    </source>
</evidence>
<dbReference type="Pfam" id="PF13091">
    <property type="entry name" value="PLDc_2"/>
    <property type="match status" value="2"/>
</dbReference>
<feature type="domain" description="PLD phosphodiesterase" evidence="14">
    <location>
        <begin position="218"/>
        <end position="245"/>
    </location>
</feature>
<dbReference type="InterPro" id="IPR001736">
    <property type="entry name" value="PLipase_D/transphosphatidylase"/>
</dbReference>
<dbReference type="Gene3D" id="3.30.870.10">
    <property type="entry name" value="Endonuclease Chain A"/>
    <property type="match status" value="2"/>
</dbReference>
<evidence type="ECO:0000256" key="7">
    <source>
        <dbReference type="ARBA" id="ARBA00022989"/>
    </source>
</evidence>
<dbReference type="CDD" id="cd09112">
    <property type="entry name" value="PLDc_CLS_2"/>
    <property type="match status" value="1"/>
</dbReference>
<comment type="catalytic activity">
    <reaction evidence="12">
        <text>2 a 1,2-diacyl-sn-glycero-3-phospho-(1'-sn-glycerol) = a cardiolipin + glycerol</text>
        <dbReference type="Rhea" id="RHEA:31451"/>
        <dbReference type="ChEBI" id="CHEBI:17754"/>
        <dbReference type="ChEBI" id="CHEBI:62237"/>
        <dbReference type="ChEBI" id="CHEBI:64716"/>
    </reaction>
</comment>
<gene>
    <name evidence="15" type="ORF">QE417_000675</name>
</gene>
<dbReference type="InterPro" id="IPR030874">
    <property type="entry name" value="Cardiolipin_synth_Firmi"/>
</dbReference>